<dbReference type="Proteomes" id="UP000220032">
    <property type="component" value="Unassembled WGS sequence"/>
</dbReference>
<accession>A0A2A8ZUE8</accession>
<comment type="caution">
    <text evidence="1">The sequence shown here is derived from an EMBL/GenBank/DDBJ whole genome shotgun (WGS) entry which is preliminary data.</text>
</comment>
<feature type="non-terminal residue" evidence="1">
    <location>
        <position position="48"/>
    </location>
</feature>
<gene>
    <name evidence="1" type="ORF">CN307_28895</name>
</gene>
<dbReference type="RefSeq" id="WP_141532694.1">
    <property type="nucleotide sequence ID" value="NZ_NTRR01000069.1"/>
</dbReference>
<sequence>MSDSNKKSFDLIANEILFATAVDPQLIGPTFAPIPPFTIPTGPTGITG</sequence>
<dbReference type="InterPro" id="IPR021201">
    <property type="entry name" value="Leader_pep_exosporium"/>
</dbReference>
<dbReference type="AlphaFoldDB" id="A0A2A8ZUE8"/>
<dbReference type="EMBL" id="NTRR01000069">
    <property type="protein sequence ID" value="PFE08297.1"/>
    <property type="molecule type" value="Genomic_DNA"/>
</dbReference>
<evidence type="ECO:0000313" key="2">
    <source>
        <dbReference type="Proteomes" id="UP000220032"/>
    </source>
</evidence>
<proteinExistence type="predicted"/>
<evidence type="ECO:0008006" key="3">
    <source>
        <dbReference type="Google" id="ProtNLM"/>
    </source>
</evidence>
<organism evidence="1 2">
    <name type="scientific">Bacillus cereus</name>
    <dbReference type="NCBI Taxonomy" id="1396"/>
    <lineage>
        <taxon>Bacteria</taxon>
        <taxon>Bacillati</taxon>
        <taxon>Bacillota</taxon>
        <taxon>Bacilli</taxon>
        <taxon>Bacillales</taxon>
        <taxon>Bacillaceae</taxon>
        <taxon>Bacillus</taxon>
        <taxon>Bacillus cereus group</taxon>
    </lineage>
</organism>
<reference evidence="1 2" key="1">
    <citation type="submission" date="2017-09" db="EMBL/GenBank/DDBJ databases">
        <title>Large-scale bioinformatics analysis of Bacillus genomes uncovers conserved roles of natural products in bacterial physiology.</title>
        <authorList>
            <consortium name="Agbiome Team Llc"/>
            <person name="Bleich R.M."/>
            <person name="Grubbs K.J."/>
            <person name="Santa Maria K.C."/>
            <person name="Allen S.E."/>
            <person name="Farag S."/>
            <person name="Shank E.A."/>
            <person name="Bowers A."/>
        </authorList>
    </citation>
    <scope>NUCLEOTIDE SEQUENCE [LARGE SCALE GENOMIC DNA]</scope>
    <source>
        <strain evidence="1 2">AFS022681</strain>
    </source>
</reference>
<dbReference type="NCBIfam" id="TIGR03720">
    <property type="entry name" value="exospor_lead"/>
    <property type="match status" value="1"/>
</dbReference>
<name>A0A2A8ZUE8_BACCE</name>
<protein>
    <recommendedName>
        <fullName evidence="3">Exosporium leader peptide-containing protein</fullName>
    </recommendedName>
</protein>
<evidence type="ECO:0000313" key="1">
    <source>
        <dbReference type="EMBL" id="PFE08297.1"/>
    </source>
</evidence>